<reference evidence="2 4" key="2">
    <citation type="submission" date="2023-08" db="EMBL/GenBank/DDBJ databases">
        <title>Streptococcus ruminantium-associated sheep mastitis outbreak detected in Italy is distinct from bovine isolates.</title>
        <authorList>
            <person name="Rosa M.N."/>
            <person name="Vezina B."/>
            <person name="Tola S."/>
        </authorList>
    </citation>
    <scope>NUCLEOTIDE SEQUENCE [LARGE SCALE GENOMIC DNA]</scope>
    <source>
        <strain evidence="2 4">OM6730</strain>
    </source>
</reference>
<organism evidence="1 3">
    <name type="scientific">Streptococcus ruminantium</name>
    <dbReference type="NCBI Taxonomy" id="1917441"/>
    <lineage>
        <taxon>Bacteria</taxon>
        <taxon>Bacillati</taxon>
        <taxon>Bacillota</taxon>
        <taxon>Bacilli</taxon>
        <taxon>Lactobacillales</taxon>
        <taxon>Streptococcaceae</taxon>
        <taxon>Streptococcus</taxon>
    </lineage>
</organism>
<keyword evidence="4" id="KW-1185">Reference proteome</keyword>
<dbReference type="OrthoDB" id="306726at2"/>
<evidence type="ECO:0000313" key="1">
    <source>
        <dbReference type="EMBL" id="BBA92490.1"/>
    </source>
</evidence>
<evidence type="ECO:0000313" key="2">
    <source>
        <dbReference type="EMBL" id="MDQ8833723.1"/>
    </source>
</evidence>
<evidence type="ECO:0008006" key="5">
    <source>
        <dbReference type="Google" id="ProtNLM"/>
    </source>
</evidence>
<sequence>MKYLTEDDLRLIYRDNPFETFTIQKQTRLTPGAKTFLMDRKVRLIDEAEKKPLTNAVKSSSITNSCSSCITQSNEWLILRSELLRVAYELIELDFSISEELCMLEQCMATPSISDRQMIEEQAISQSSVVESLGRMRLLLRTKKGRVASRLFPLYFKFQTLSERVDEPIPEVLQEVINRLASMIISCVKRYEEVGDDIKQIT</sequence>
<accession>A0A2Z5TMA7</accession>
<evidence type="ECO:0000313" key="3">
    <source>
        <dbReference type="Proteomes" id="UP000269331"/>
    </source>
</evidence>
<reference evidence="1 3" key="1">
    <citation type="journal article" date="2018" name="Genome Biol. Evol.">
        <title>Complete Genome Sequence of Streptococcus ruminantium sp. nov. GUT-187T (=DSM 104980T =JCM 31869T), the Type Strain of S. ruminantium, and Comparison with Genome Sequences of Streptococcus suis Strains.</title>
        <authorList>
            <person name="Tohya M."/>
            <person name="Sekizaki T."/>
            <person name="Miyoshi-Akiyama T."/>
        </authorList>
    </citation>
    <scope>NUCLEOTIDE SEQUENCE [LARGE SCALE GENOMIC DNA]</scope>
    <source>
        <strain evidence="1 3">GUT187T</strain>
    </source>
</reference>
<evidence type="ECO:0000313" key="4">
    <source>
        <dbReference type="Proteomes" id="UP001228446"/>
    </source>
</evidence>
<dbReference type="Proteomes" id="UP000269331">
    <property type="component" value="Chromosome"/>
</dbReference>
<dbReference type="AlphaFoldDB" id="A0A2Z5TMA7"/>
<dbReference type="GeneID" id="52229437"/>
<dbReference type="RefSeq" id="WP_024532902.1">
    <property type="nucleotide sequence ID" value="NZ_AP018400.1"/>
</dbReference>
<dbReference type="Proteomes" id="UP001228446">
    <property type="component" value="Unassembled WGS sequence"/>
</dbReference>
<protein>
    <recommendedName>
        <fullName evidence="5">Ethanolamine utilization cobalamin adenosyltransferase</fullName>
    </recommendedName>
</protein>
<dbReference type="EMBL" id="AP018400">
    <property type="protein sequence ID" value="BBA92490.1"/>
    <property type="molecule type" value="Genomic_DNA"/>
</dbReference>
<name>A0A2Z5TMA7_9STRE</name>
<proteinExistence type="predicted"/>
<dbReference type="KEGG" id="srq:SR187_4410"/>
<gene>
    <name evidence="2" type="ORF">RFF62_08080</name>
    <name evidence="1" type="ORF">SR187_4410</name>
</gene>
<dbReference type="EMBL" id="JAVIBX010000034">
    <property type="protein sequence ID" value="MDQ8833723.1"/>
    <property type="molecule type" value="Genomic_DNA"/>
</dbReference>